<dbReference type="EMBL" id="BGZK01000276">
    <property type="protein sequence ID" value="GBP33598.1"/>
    <property type="molecule type" value="Genomic_DNA"/>
</dbReference>
<evidence type="ECO:0000256" key="1">
    <source>
        <dbReference type="SAM" id="MobiDB-lite"/>
    </source>
</evidence>
<dbReference type="AlphaFoldDB" id="A0A4C1V467"/>
<protein>
    <submittedName>
        <fullName evidence="2">Uncharacterized protein</fullName>
    </submittedName>
</protein>
<comment type="caution">
    <text evidence="2">The sequence shown here is derived from an EMBL/GenBank/DDBJ whole genome shotgun (WGS) entry which is preliminary data.</text>
</comment>
<evidence type="ECO:0000313" key="3">
    <source>
        <dbReference type="Proteomes" id="UP000299102"/>
    </source>
</evidence>
<sequence>MFFKEFMHLTYTDSLACPNPLVGHSLVSLYHEPRTFNVVFGRRRRRTSLAQIKPGKPCLATMAPVPASVAARSLVKIRHSSRTCSTPGTLSGAHAHPSA</sequence>
<reference evidence="2 3" key="1">
    <citation type="journal article" date="2019" name="Commun. Biol.">
        <title>The bagworm genome reveals a unique fibroin gene that provides high tensile strength.</title>
        <authorList>
            <person name="Kono N."/>
            <person name="Nakamura H."/>
            <person name="Ohtoshi R."/>
            <person name="Tomita M."/>
            <person name="Numata K."/>
            <person name="Arakawa K."/>
        </authorList>
    </citation>
    <scope>NUCLEOTIDE SEQUENCE [LARGE SCALE GENOMIC DNA]</scope>
</reference>
<keyword evidence="3" id="KW-1185">Reference proteome</keyword>
<evidence type="ECO:0000313" key="2">
    <source>
        <dbReference type="EMBL" id="GBP33598.1"/>
    </source>
</evidence>
<accession>A0A4C1V467</accession>
<organism evidence="2 3">
    <name type="scientific">Eumeta variegata</name>
    <name type="common">Bagworm moth</name>
    <name type="synonym">Eumeta japonica</name>
    <dbReference type="NCBI Taxonomy" id="151549"/>
    <lineage>
        <taxon>Eukaryota</taxon>
        <taxon>Metazoa</taxon>
        <taxon>Ecdysozoa</taxon>
        <taxon>Arthropoda</taxon>
        <taxon>Hexapoda</taxon>
        <taxon>Insecta</taxon>
        <taxon>Pterygota</taxon>
        <taxon>Neoptera</taxon>
        <taxon>Endopterygota</taxon>
        <taxon>Lepidoptera</taxon>
        <taxon>Glossata</taxon>
        <taxon>Ditrysia</taxon>
        <taxon>Tineoidea</taxon>
        <taxon>Psychidae</taxon>
        <taxon>Oiketicinae</taxon>
        <taxon>Eumeta</taxon>
    </lineage>
</organism>
<gene>
    <name evidence="2" type="ORF">EVAR_32096_1</name>
</gene>
<feature type="region of interest" description="Disordered" evidence="1">
    <location>
        <begin position="80"/>
        <end position="99"/>
    </location>
</feature>
<dbReference type="Proteomes" id="UP000299102">
    <property type="component" value="Unassembled WGS sequence"/>
</dbReference>
<proteinExistence type="predicted"/>
<name>A0A4C1V467_EUMVA</name>